<organism evidence="3 4">
    <name type="scientific">Modicella reniformis</name>
    <dbReference type="NCBI Taxonomy" id="1440133"/>
    <lineage>
        <taxon>Eukaryota</taxon>
        <taxon>Fungi</taxon>
        <taxon>Fungi incertae sedis</taxon>
        <taxon>Mucoromycota</taxon>
        <taxon>Mortierellomycotina</taxon>
        <taxon>Mortierellomycetes</taxon>
        <taxon>Mortierellales</taxon>
        <taxon>Mortierellaceae</taxon>
        <taxon>Modicella</taxon>
    </lineage>
</organism>
<feature type="signal peptide" evidence="2">
    <location>
        <begin position="1"/>
        <end position="18"/>
    </location>
</feature>
<evidence type="ECO:0000256" key="1">
    <source>
        <dbReference type="SAM" id="MobiDB-lite"/>
    </source>
</evidence>
<proteinExistence type="predicted"/>
<dbReference type="EMBL" id="JAAAHW010003590">
    <property type="protein sequence ID" value="KAF9982384.1"/>
    <property type="molecule type" value="Genomic_DNA"/>
</dbReference>
<evidence type="ECO:0000313" key="3">
    <source>
        <dbReference type="EMBL" id="KAF9982384.1"/>
    </source>
</evidence>
<keyword evidence="2" id="KW-0732">Signal</keyword>
<feature type="compositionally biased region" description="Acidic residues" evidence="1">
    <location>
        <begin position="136"/>
        <end position="150"/>
    </location>
</feature>
<name>A0A9P6M9H8_9FUNG</name>
<feature type="region of interest" description="Disordered" evidence="1">
    <location>
        <begin position="49"/>
        <end position="81"/>
    </location>
</feature>
<gene>
    <name evidence="3" type="ORF">BGZ65_002931</name>
</gene>
<dbReference type="Proteomes" id="UP000749646">
    <property type="component" value="Unassembled WGS sequence"/>
</dbReference>
<feature type="region of interest" description="Disordered" evidence="1">
    <location>
        <begin position="133"/>
        <end position="158"/>
    </location>
</feature>
<feature type="chain" id="PRO_5040295893" evidence="2">
    <location>
        <begin position="19"/>
        <end position="158"/>
    </location>
</feature>
<dbReference type="AlphaFoldDB" id="A0A9P6M9H8"/>
<sequence>MKHSVLILLATLVGTVSILNTNNNAAEAAPISRILSSHQPVLAQVLAPARAQAPSSGNPQIKSRSHRHRHQSRASSSLNIRTKQLSELERLLSSLPNDGIVPIPAAASESLPWLQRTGRSAFRRASFMHGHAVLDERDDDAGNEMLDTEADGSSRPDD</sequence>
<feature type="compositionally biased region" description="Polar residues" evidence="1">
    <location>
        <begin position="53"/>
        <end position="62"/>
    </location>
</feature>
<feature type="non-terminal residue" evidence="3">
    <location>
        <position position="158"/>
    </location>
</feature>
<protein>
    <submittedName>
        <fullName evidence="3">Uncharacterized protein</fullName>
    </submittedName>
</protein>
<dbReference type="OrthoDB" id="2443111at2759"/>
<keyword evidence="4" id="KW-1185">Reference proteome</keyword>
<feature type="compositionally biased region" description="Basic residues" evidence="1">
    <location>
        <begin position="63"/>
        <end position="72"/>
    </location>
</feature>
<reference evidence="3" key="1">
    <citation type="journal article" date="2020" name="Fungal Divers.">
        <title>Resolving the Mortierellaceae phylogeny through synthesis of multi-gene phylogenetics and phylogenomics.</title>
        <authorList>
            <person name="Vandepol N."/>
            <person name="Liber J."/>
            <person name="Desiro A."/>
            <person name="Na H."/>
            <person name="Kennedy M."/>
            <person name="Barry K."/>
            <person name="Grigoriev I.V."/>
            <person name="Miller A.N."/>
            <person name="O'Donnell K."/>
            <person name="Stajich J.E."/>
            <person name="Bonito G."/>
        </authorList>
    </citation>
    <scope>NUCLEOTIDE SEQUENCE</scope>
    <source>
        <strain evidence="3">MES-2147</strain>
    </source>
</reference>
<evidence type="ECO:0000313" key="4">
    <source>
        <dbReference type="Proteomes" id="UP000749646"/>
    </source>
</evidence>
<accession>A0A9P6M9H8</accession>
<evidence type="ECO:0000256" key="2">
    <source>
        <dbReference type="SAM" id="SignalP"/>
    </source>
</evidence>
<comment type="caution">
    <text evidence="3">The sequence shown here is derived from an EMBL/GenBank/DDBJ whole genome shotgun (WGS) entry which is preliminary data.</text>
</comment>